<feature type="compositionally biased region" description="Basic residues" evidence="2">
    <location>
        <begin position="29"/>
        <end position="38"/>
    </location>
</feature>
<dbReference type="EMBL" id="LT635756">
    <property type="protein sequence ID" value="SGZ47217.1"/>
    <property type="molecule type" value="Genomic_DNA"/>
</dbReference>
<dbReference type="PANTHER" id="PTHR15243">
    <property type="entry name" value="SERINE/THREONINE-PROTEIN KINASE 19"/>
    <property type="match status" value="1"/>
</dbReference>
<name>A0A1L0CVJ6_9ASCO</name>
<evidence type="ECO:0000313" key="4">
    <source>
        <dbReference type="Proteomes" id="UP000182334"/>
    </source>
</evidence>
<sequence>MSLRSTAASLSRIRKSGPSKKSPLSPLKPKPKQPKRAASKSNDDDHSKLTILDHNVHLQYELSGQSSMLDAIDQLVLNQWSEQNMYHDRHYSQEAKQNASNSPSDLLFLLRGLSMEVKAEILKYRSQQLPSGILTVNQLYTMFDHMGNTFVDRSLEMCIREGLIKKFVITNALPVILRNGQIGFNPKVTYGYENTDVVVKTDQYISLIEESKDGDDGTLTKFRTYVENNPESLFVTNEDFSAPQLSLLVNLGFLTLTSNHHNEIDVHQYSISFPKCGTFLKIINAGRTWLVKTLGKSKYDELLEDVLFEKWEGKNLANFRKPFYGYDLLWVLADARGAGVVEAFNTPVGRCWRLTGKL</sequence>
<evidence type="ECO:0000313" key="3">
    <source>
        <dbReference type="EMBL" id="SGZ47217.1"/>
    </source>
</evidence>
<dbReference type="PANTHER" id="PTHR15243:SF0">
    <property type="entry name" value="SERINE_THREONINE-PROTEIN KINASE 19"/>
    <property type="match status" value="1"/>
</dbReference>
<dbReference type="AlphaFoldDB" id="A0A1L0CVJ6"/>
<dbReference type="InterPro" id="IPR018865">
    <property type="entry name" value="STK19-like"/>
</dbReference>
<evidence type="ECO:0000256" key="2">
    <source>
        <dbReference type="SAM" id="MobiDB-lite"/>
    </source>
</evidence>
<dbReference type="Pfam" id="PF10494">
    <property type="entry name" value="Stk19"/>
    <property type="match status" value="1"/>
</dbReference>
<dbReference type="Proteomes" id="UP000182334">
    <property type="component" value="Chromosome I"/>
</dbReference>
<protein>
    <submittedName>
        <fullName evidence="3">CIC11C00000004197</fullName>
    </submittedName>
</protein>
<dbReference type="OrthoDB" id="3980126at2759"/>
<reference evidence="3 4" key="1">
    <citation type="submission" date="2016-10" db="EMBL/GenBank/DDBJ databases">
        <authorList>
            <person name="de Groot N.N."/>
        </authorList>
    </citation>
    <scope>NUCLEOTIDE SEQUENCE [LARGE SCALE GENOMIC DNA]</scope>
    <source>
        <strain evidence="3 4">CBS 141442</strain>
    </source>
</reference>
<accession>A0A1L0CVJ6</accession>
<proteinExistence type="inferred from homology"/>
<feature type="region of interest" description="Disordered" evidence="2">
    <location>
        <begin position="1"/>
        <end position="47"/>
    </location>
</feature>
<organism evidence="3 4">
    <name type="scientific">Sungouiella intermedia</name>
    <dbReference type="NCBI Taxonomy" id="45354"/>
    <lineage>
        <taxon>Eukaryota</taxon>
        <taxon>Fungi</taxon>
        <taxon>Dikarya</taxon>
        <taxon>Ascomycota</taxon>
        <taxon>Saccharomycotina</taxon>
        <taxon>Pichiomycetes</taxon>
        <taxon>Metschnikowiaceae</taxon>
        <taxon>Sungouiella</taxon>
    </lineage>
</organism>
<comment type="similarity">
    <text evidence="1">Belongs to the STK19 family.</text>
</comment>
<gene>
    <name evidence="3" type="ORF">SAMEA4029010_CIC11G00000004197</name>
</gene>
<dbReference type="GO" id="GO:0046579">
    <property type="term" value="P:positive regulation of Ras protein signal transduction"/>
    <property type="evidence" value="ECO:0007669"/>
    <property type="project" value="TreeGrafter"/>
</dbReference>
<keyword evidence="4" id="KW-1185">Reference proteome</keyword>
<evidence type="ECO:0000256" key="1">
    <source>
        <dbReference type="ARBA" id="ARBA00093458"/>
    </source>
</evidence>